<feature type="transmembrane region" description="Helical" evidence="5">
    <location>
        <begin position="162"/>
        <end position="183"/>
    </location>
</feature>
<feature type="transmembrane region" description="Helical" evidence="5">
    <location>
        <begin position="137"/>
        <end position="156"/>
    </location>
</feature>
<dbReference type="GO" id="GO:0000064">
    <property type="term" value="F:L-ornithine transmembrane transporter activity"/>
    <property type="evidence" value="ECO:0007669"/>
    <property type="project" value="TreeGrafter"/>
</dbReference>
<dbReference type="EMBL" id="CAQQ02159536">
    <property type="status" value="NOT_ANNOTATED_CDS"/>
    <property type="molecule type" value="Genomic_DNA"/>
</dbReference>
<dbReference type="Pfam" id="PF13520">
    <property type="entry name" value="AA_permease_2"/>
    <property type="match status" value="1"/>
</dbReference>
<dbReference type="PANTHER" id="PTHR43243">
    <property type="entry name" value="INNER MEMBRANE TRANSPORTER YGJI-RELATED"/>
    <property type="match status" value="1"/>
</dbReference>
<proteinExistence type="predicted"/>
<dbReference type="OMA" id="HYLTHIA"/>
<dbReference type="Proteomes" id="UP000015102">
    <property type="component" value="Unassembled WGS sequence"/>
</dbReference>
<evidence type="ECO:0000256" key="5">
    <source>
        <dbReference type="SAM" id="Phobius"/>
    </source>
</evidence>
<dbReference type="STRING" id="36166.T1GGE6"/>
<organism evidence="6 7">
    <name type="scientific">Megaselia scalaris</name>
    <name type="common">Humpbacked fly</name>
    <name type="synonym">Phora scalaris</name>
    <dbReference type="NCBI Taxonomy" id="36166"/>
    <lineage>
        <taxon>Eukaryota</taxon>
        <taxon>Metazoa</taxon>
        <taxon>Ecdysozoa</taxon>
        <taxon>Arthropoda</taxon>
        <taxon>Hexapoda</taxon>
        <taxon>Insecta</taxon>
        <taxon>Pterygota</taxon>
        <taxon>Neoptera</taxon>
        <taxon>Endopterygota</taxon>
        <taxon>Diptera</taxon>
        <taxon>Brachycera</taxon>
        <taxon>Muscomorpha</taxon>
        <taxon>Platypezoidea</taxon>
        <taxon>Phoridae</taxon>
        <taxon>Megaseliini</taxon>
        <taxon>Megaselia</taxon>
    </lineage>
</organism>
<sequence>MPYGIAGVMGGAAKCFYGFVGFDCVATTGEEAINPKRNIPLSIVISLIIIFLSYFGVSTVLTMMVPYYLQNTEAPFLYAFDNIGWVSVKWVVAVGAIFALCTSLLGAMFPLPRVLYAMANDGILFKFLRNIHPYTKTPLIATIISGILAACMALIFDLHQLIDMMSIGTLLAYTIVAICVLVLRYEDEDMPVLGQQECTRSKGWRDAEYNMAVATKDEA</sequence>
<dbReference type="Gene3D" id="1.20.1740.10">
    <property type="entry name" value="Amino acid/polyamine transporter I"/>
    <property type="match status" value="1"/>
</dbReference>
<evidence type="ECO:0000256" key="1">
    <source>
        <dbReference type="ARBA" id="ARBA00004141"/>
    </source>
</evidence>
<accession>T1GGE6</accession>
<dbReference type="EnsemblMetazoa" id="MESCA002465-RA">
    <property type="protein sequence ID" value="MESCA002465-PA"/>
    <property type="gene ID" value="MESCA002465"/>
</dbReference>
<dbReference type="HOGENOM" id="CLU_1262833_0_0_1"/>
<feature type="transmembrane region" description="Helical" evidence="5">
    <location>
        <begin position="43"/>
        <end position="70"/>
    </location>
</feature>
<evidence type="ECO:0000256" key="2">
    <source>
        <dbReference type="ARBA" id="ARBA00022692"/>
    </source>
</evidence>
<dbReference type="EMBL" id="CAQQ02159537">
    <property type="status" value="NOT_ANNOTATED_CDS"/>
    <property type="molecule type" value="Genomic_DNA"/>
</dbReference>
<evidence type="ECO:0000256" key="4">
    <source>
        <dbReference type="ARBA" id="ARBA00023136"/>
    </source>
</evidence>
<evidence type="ECO:0000256" key="3">
    <source>
        <dbReference type="ARBA" id="ARBA00022989"/>
    </source>
</evidence>
<dbReference type="GO" id="GO:0061459">
    <property type="term" value="F:L-arginine transmembrane transporter activity"/>
    <property type="evidence" value="ECO:0007669"/>
    <property type="project" value="TreeGrafter"/>
</dbReference>
<dbReference type="GO" id="GO:0015189">
    <property type="term" value="F:L-lysine transmembrane transporter activity"/>
    <property type="evidence" value="ECO:0007669"/>
    <property type="project" value="TreeGrafter"/>
</dbReference>
<dbReference type="InterPro" id="IPR002293">
    <property type="entry name" value="AA/rel_permease1"/>
</dbReference>
<dbReference type="GO" id="GO:0005886">
    <property type="term" value="C:plasma membrane"/>
    <property type="evidence" value="ECO:0007669"/>
    <property type="project" value="TreeGrafter"/>
</dbReference>
<keyword evidence="7" id="KW-1185">Reference proteome</keyword>
<protein>
    <recommendedName>
        <fullName evidence="8">Cationic amino acid transporter C-terminal domain-containing protein</fullName>
    </recommendedName>
</protein>
<name>T1GGE6_MEGSC</name>
<comment type="subcellular location">
    <subcellularLocation>
        <location evidence="1">Membrane</location>
        <topology evidence="1">Multi-pass membrane protein</topology>
    </subcellularLocation>
</comment>
<evidence type="ECO:0000313" key="7">
    <source>
        <dbReference type="Proteomes" id="UP000015102"/>
    </source>
</evidence>
<dbReference type="PANTHER" id="PTHR43243:SF95">
    <property type="entry name" value="LD37241P"/>
    <property type="match status" value="1"/>
</dbReference>
<dbReference type="GO" id="GO:0097638">
    <property type="term" value="P:L-arginine import across plasma membrane"/>
    <property type="evidence" value="ECO:0007669"/>
    <property type="project" value="TreeGrafter"/>
</dbReference>
<dbReference type="AlphaFoldDB" id="T1GGE6"/>
<evidence type="ECO:0008006" key="8">
    <source>
        <dbReference type="Google" id="ProtNLM"/>
    </source>
</evidence>
<keyword evidence="4 5" id="KW-0472">Membrane</keyword>
<reference evidence="6" key="2">
    <citation type="submission" date="2015-06" db="UniProtKB">
        <authorList>
            <consortium name="EnsemblMetazoa"/>
        </authorList>
    </citation>
    <scope>IDENTIFICATION</scope>
</reference>
<feature type="transmembrane region" description="Helical" evidence="5">
    <location>
        <begin position="90"/>
        <end position="116"/>
    </location>
</feature>
<keyword evidence="2 5" id="KW-0812">Transmembrane</keyword>
<keyword evidence="3 5" id="KW-1133">Transmembrane helix</keyword>
<evidence type="ECO:0000313" key="6">
    <source>
        <dbReference type="EnsemblMetazoa" id="MESCA002465-PA"/>
    </source>
</evidence>
<reference evidence="7" key="1">
    <citation type="submission" date="2013-02" db="EMBL/GenBank/DDBJ databases">
        <authorList>
            <person name="Hughes D."/>
        </authorList>
    </citation>
    <scope>NUCLEOTIDE SEQUENCE</scope>
    <source>
        <strain>Durham</strain>
        <strain evidence="7">NC isolate 2 -- Noor lab</strain>
    </source>
</reference>